<feature type="compositionally biased region" description="Acidic residues" evidence="1">
    <location>
        <begin position="135"/>
        <end position="147"/>
    </location>
</feature>
<feature type="domain" description="R3H" evidence="2">
    <location>
        <begin position="92"/>
        <end position="158"/>
    </location>
</feature>
<sequence>MPAKKKETNTEVAQKLSEELLILMGVDAKIDVSEDKENQALVINISSDNETGLLIGRHGQTLLSFQAAIGMMLKQKLGEWIRVIVNVGDWRQKEEEHLKDLAESTAERVRTTGEPQPIYNLTPSQRRIVHLTLSEEPDLSTESEGEGEERYLVVKKKEK</sequence>
<dbReference type="SMART" id="SM00393">
    <property type="entry name" value="R3H"/>
    <property type="match status" value="1"/>
</dbReference>
<proteinExistence type="predicted"/>
<dbReference type="InterPro" id="IPR015946">
    <property type="entry name" value="KH_dom-like_a/b"/>
</dbReference>
<dbReference type="InterPro" id="IPR036867">
    <property type="entry name" value="R3H_dom_sf"/>
</dbReference>
<evidence type="ECO:0000313" key="4">
    <source>
        <dbReference type="Proteomes" id="UP000177737"/>
    </source>
</evidence>
<dbReference type="Gene3D" id="3.30.1370.50">
    <property type="entry name" value="R3H-like domain"/>
    <property type="match status" value="1"/>
</dbReference>
<dbReference type="Proteomes" id="UP000177737">
    <property type="component" value="Unassembled WGS sequence"/>
</dbReference>
<dbReference type="Gene3D" id="3.30.300.20">
    <property type="match status" value="1"/>
</dbReference>
<dbReference type="PROSITE" id="PS51061">
    <property type="entry name" value="R3H"/>
    <property type="match status" value="1"/>
</dbReference>
<name>A0A1F7WXZ6_9BACT</name>
<gene>
    <name evidence="3" type="ORF">A2129_00040</name>
</gene>
<dbReference type="InterPro" id="IPR001374">
    <property type="entry name" value="R3H_dom"/>
</dbReference>
<feature type="region of interest" description="Disordered" evidence="1">
    <location>
        <begin position="135"/>
        <end position="159"/>
    </location>
</feature>
<dbReference type="CDD" id="cd02414">
    <property type="entry name" value="KH-II_Jag"/>
    <property type="match status" value="1"/>
</dbReference>
<evidence type="ECO:0000259" key="2">
    <source>
        <dbReference type="PROSITE" id="PS51061"/>
    </source>
</evidence>
<dbReference type="PANTHER" id="PTHR35800:SF1">
    <property type="entry name" value="RNA-BINDING PROTEIN KHPB"/>
    <property type="match status" value="1"/>
</dbReference>
<dbReference type="GO" id="GO:0003723">
    <property type="term" value="F:RNA binding"/>
    <property type="evidence" value="ECO:0007669"/>
    <property type="project" value="InterPro"/>
</dbReference>
<reference evidence="3 4" key="1">
    <citation type="journal article" date="2016" name="Nat. Commun.">
        <title>Thousands of microbial genomes shed light on interconnected biogeochemical processes in an aquifer system.</title>
        <authorList>
            <person name="Anantharaman K."/>
            <person name="Brown C.T."/>
            <person name="Hug L.A."/>
            <person name="Sharon I."/>
            <person name="Castelle C.J."/>
            <person name="Probst A.J."/>
            <person name="Thomas B.C."/>
            <person name="Singh A."/>
            <person name="Wilkins M.J."/>
            <person name="Karaoz U."/>
            <person name="Brodie E.L."/>
            <person name="Williams K.H."/>
            <person name="Hubbard S.S."/>
            <person name="Banfield J.F."/>
        </authorList>
    </citation>
    <scope>NUCLEOTIDE SEQUENCE [LARGE SCALE GENOMIC DNA]</scope>
</reference>
<dbReference type="EMBL" id="MGFN01000007">
    <property type="protein sequence ID" value="OGM07563.1"/>
    <property type="molecule type" value="Genomic_DNA"/>
</dbReference>
<evidence type="ECO:0000313" key="3">
    <source>
        <dbReference type="EMBL" id="OGM07563.1"/>
    </source>
</evidence>
<dbReference type="Pfam" id="PF01424">
    <property type="entry name" value="R3H"/>
    <property type="match status" value="1"/>
</dbReference>
<organism evidence="3 4">
    <name type="scientific">Candidatus Woesebacteria bacterium GWC1_42_13</name>
    <dbReference type="NCBI Taxonomy" id="1802475"/>
    <lineage>
        <taxon>Bacteria</taxon>
        <taxon>Candidatus Woeseibacteriota</taxon>
    </lineage>
</organism>
<dbReference type="SUPFAM" id="SSF82708">
    <property type="entry name" value="R3H domain"/>
    <property type="match status" value="1"/>
</dbReference>
<protein>
    <recommendedName>
        <fullName evidence="2">R3H domain-containing protein</fullName>
    </recommendedName>
</protein>
<accession>A0A1F7WXZ6</accession>
<evidence type="ECO:0000256" key="1">
    <source>
        <dbReference type="SAM" id="MobiDB-lite"/>
    </source>
</evidence>
<dbReference type="AlphaFoldDB" id="A0A1F7WXZ6"/>
<feature type="compositionally biased region" description="Basic and acidic residues" evidence="1">
    <location>
        <begin position="148"/>
        <end position="159"/>
    </location>
</feature>
<dbReference type="InterPro" id="IPR038008">
    <property type="entry name" value="Jag_KH"/>
</dbReference>
<dbReference type="InterPro" id="IPR039247">
    <property type="entry name" value="KhpB"/>
</dbReference>
<dbReference type="PANTHER" id="PTHR35800">
    <property type="entry name" value="PROTEIN JAG"/>
    <property type="match status" value="1"/>
</dbReference>
<comment type="caution">
    <text evidence="3">The sequence shown here is derived from an EMBL/GenBank/DDBJ whole genome shotgun (WGS) entry which is preliminary data.</text>
</comment>